<dbReference type="Proteomes" id="UP000030661">
    <property type="component" value="Unassembled WGS sequence"/>
</dbReference>
<dbReference type="InterPro" id="IPR029055">
    <property type="entry name" value="Ntn_hydrolases_N"/>
</dbReference>
<dbReference type="STRING" id="1499967.U27_00698"/>
<keyword evidence="1" id="KW-0647">Proteasome</keyword>
<keyword evidence="2" id="KW-1185">Reference proteome</keyword>
<gene>
    <name evidence="1" type="ORF">U27_00698</name>
</gene>
<protein>
    <submittedName>
        <fullName evidence="1">Putative 20S proteasome, A and B subunits</fullName>
    </submittedName>
</protein>
<dbReference type="Gene3D" id="3.60.20.10">
    <property type="entry name" value="Glutamine Phosphoribosylpyrophosphate, subunit 1, domain 1"/>
    <property type="match status" value="1"/>
</dbReference>
<name>A0A081C895_VECG1</name>
<dbReference type="HOGENOM" id="CLU_1407591_0_0_0"/>
<dbReference type="AlphaFoldDB" id="A0A081C895"/>
<sequence length="189" mass="21255">MSIAVAVHKGQELVIAADTQDSFGSNRVSFDNYRSKKIVPIGDSYVATSGWGVYEDILNDYLATRESVALNTKPQIFAFFMKFWKDLHDHYSFVKDQTDEDEASPFGELDSTFLIANRRGIFYVSSNMSITKFERYFAIGSGASFSLGAMYALYDLNYTAEEIARKAVETAITFNVYCGGNIDLFHIQC</sequence>
<dbReference type="EMBL" id="DF820475">
    <property type="protein sequence ID" value="GAK60800.1"/>
    <property type="molecule type" value="Genomic_DNA"/>
</dbReference>
<dbReference type="GO" id="GO:0000502">
    <property type="term" value="C:proteasome complex"/>
    <property type="evidence" value="ECO:0007669"/>
    <property type="project" value="UniProtKB-KW"/>
</dbReference>
<organism evidence="1">
    <name type="scientific">Vecturithrix granuli</name>
    <dbReference type="NCBI Taxonomy" id="1499967"/>
    <lineage>
        <taxon>Bacteria</taxon>
        <taxon>Candidatus Moduliflexota</taxon>
        <taxon>Candidatus Vecturitrichia</taxon>
        <taxon>Candidatus Vecturitrichales</taxon>
        <taxon>Candidatus Vecturitrichaceae</taxon>
        <taxon>Candidatus Vecturithrix</taxon>
    </lineage>
</organism>
<dbReference type="eggNOG" id="COG5405">
    <property type="taxonomic scope" value="Bacteria"/>
</dbReference>
<proteinExistence type="predicted"/>
<dbReference type="SUPFAM" id="SSF56235">
    <property type="entry name" value="N-terminal nucleophile aminohydrolases (Ntn hydrolases)"/>
    <property type="match status" value="1"/>
</dbReference>
<accession>A0A081C895</accession>
<evidence type="ECO:0000313" key="2">
    <source>
        <dbReference type="Proteomes" id="UP000030661"/>
    </source>
</evidence>
<evidence type="ECO:0000313" key="1">
    <source>
        <dbReference type="EMBL" id="GAK60800.1"/>
    </source>
</evidence>
<reference evidence="1" key="1">
    <citation type="journal article" date="2015" name="PeerJ">
        <title>First genomic representation of candidate bacterial phylum KSB3 points to enhanced environmental sensing as a trigger of wastewater bulking.</title>
        <authorList>
            <person name="Sekiguchi Y."/>
            <person name="Ohashi A."/>
            <person name="Parks D.H."/>
            <person name="Yamauchi T."/>
            <person name="Tyson G.W."/>
            <person name="Hugenholtz P."/>
        </authorList>
    </citation>
    <scope>NUCLEOTIDE SEQUENCE [LARGE SCALE GENOMIC DNA]</scope>
</reference>